<keyword evidence="2" id="KW-0449">Lipoprotein</keyword>
<dbReference type="AlphaFoldDB" id="G2Z4E0"/>
<dbReference type="STRING" id="1034807.FBFL15_0277"/>
<reference evidence="2 3" key="1">
    <citation type="journal article" date="2011" name="Appl. Environ. Microbiol.">
        <title>Complete genome sequence of the fish pathogen Flavobacterium branchiophilum.</title>
        <authorList>
            <consortium name="1:IP"/>
            <consortium name="Microbial Evolutionary Genomics,F-75015 Paris"/>
            <consortium name="France 2:CNRS"/>
            <consortium name="URA2171"/>
            <consortium name="F-75015 Paris,France 3:Unite de Virologie et Immunologie Mol."/>
            <consortium name="INRA,78352 Jouy en Josas Cedex"/>
            <consortium name="France. 4:Unite de Mathemathique"/>
            <consortium name="Informatique et Genome,INRA"/>
            <consortium name="78352 Jouy en Josas Cedex"/>
            <consortium name="France. 5:CEA/Genoscope"/>
            <consortium name="Evry"/>
            <consortium name="France"/>
            <person name="Touchon M."/>
            <person name="Barbier P."/>
            <person name="Bernardet J.F."/>
            <person name="Loux V."/>
            <person name="Vacherie B."/>
            <person name="Barbe V."/>
            <person name="Rocha E.P."/>
            <person name="Duchaud E."/>
        </authorList>
    </citation>
    <scope>NUCLEOTIDE SEQUENCE [LARGE SCALE GENOMIC DNA]</scope>
    <source>
        <strain evidence="2 3">FL-15</strain>
    </source>
</reference>
<gene>
    <name evidence="2" type="ordered locus">FBFL15_0277</name>
</gene>
<evidence type="ECO:0000313" key="2">
    <source>
        <dbReference type="EMBL" id="CCB68415.1"/>
    </source>
</evidence>
<protein>
    <submittedName>
        <fullName evidence="2">Probable lipoprotein</fullName>
    </submittedName>
</protein>
<organism evidence="2 3">
    <name type="scientific">Flavobacterium branchiophilum (strain FL-15)</name>
    <dbReference type="NCBI Taxonomy" id="1034807"/>
    <lineage>
        <taxon>Bacteria</taxon>
        <taxon>Pseudomonadati</taxon>
        <taxon>Bacteroidota</taxon>
        <taxon>Flavobacteriia</taxon>
        <taxon>Flavobacteriales</taxon>
        <taxon>Flavobacteriaceae</taxon>
        <taxon>Flavobacterium</taxon>
    </lineage>
</organism>
<evidence type="ECO:0000256" key="1">
    <source>
        <dbReference type="SAM" id="SignalP"/>
    </source>
</evidence>
<dbReference type="KEGG" id="fbr:FBFL15_0277"/>
<name>G2Z4E0_FLABF</name>
<feature type="signal peptide" evidence="1">
    <location>
        <begin position="1"/>
        <end position="21"/>
    </location>
</feature>
<dbReference type="PROSITE" id="PS51257">
    <property type="entry name" value="PROKAR_LIPOPROTEIN"/>
    <property type="match status" value="1"/>
</dbReference>
<dbReference type="EMBL" id="FQ859183">
    <property type="protein sequence ID" value="CCB68415.1"/>
    <property type="molecule type" value="Genomic_DNA"/>
</dbReference>
<keyword evidence="1" id="KW-0732">Signal</keyword>
<dbReference type="RefSeq" id="WP_014082895.1">
    <property type="nucleotide sequence ID" value="NC_016001.1"/>
</dbReference>
<proteinExistence type="predicted"/>
<sequence length="201" mass="21934">MKKQILTLVATLLLFSCSKDSAPETPADTLPPATTTGANTAGCYINGKLLIPKNGSPSFSGTPYGLKYYYGGNFWPNKNDYWQLQISNNKDSNNNFGVVLWIKNMSTGNGDYLVGQSNGELYSLGPNNNQIFAGITENGVNKTYWSGQNAGIIKITRSDLGVGISIYSGTFNCTLYNKDNPTEIIQITDGRFDFNSLTLNH</sequence>
<dbReference type="HOGENOM" id="CLU_109826_0_0_10"/>
<evidence type="ECO:0000313" key="3">
    <source>
        <dbReference type="Proteomes" id="UP000009186"/>
    </source>
</evidence>
<dbReference type="eggNOG" id="ENOG50331JB">
    <property type="taxonomic scope" value="Bacteria"/>
</dbReference>
<feature type="chain" id="PRO_5003440728" evidence="1">
    <location>
        <begin position="22"/>
        <end position="201"/>
    </location>
</feature>
<accession>G2Z4E0</accession>
<keyword evidence="3" id="KW-1185">Reference proteome</keyword>
<dbReference type="Proteomes" id="UP000009186">
    <property type="component" value="Chromosome"/>
</dbReference>